<evidence type="ECO:0000313" key="9">
    <source>
        <dbReference type="EMBL" id="CEM36658.1"/>
    </source>
</evidence>
<dbReference type="EC" id="3.4.19.12" evidence="2"/>
<evidence type="ECO:0000256" key="5">
    <source>
        <dbReference type="ARBA" id="ARBA00022801"/>
    </source>
</evidence>
<dbReference type="EMBL" id="CDMZ01001721">
    <property type="protein sequence ID" value="CEM36658.1"/>
    <property type="molecule type" value="Genomic_DNA"/>
</dbReference>
<accession>A0A0G4GZL2</accession>
<evidence type="ECO:0000256" key="6">
    <source>
        <dbReference type="PROSITE-ProRule" id="PRU00331"/>
    </source>
</evidence>
<dbReference type="InterPro" id="IPR040053">
    <property type="entry name" value="JOSD1/2"/>
</dbReference>
<gene>
    <name evidence="9" type="ORF">Cvel_24049</name>
</gene>
<name>A0A0G4GZL2_9ALVE</name>
<organism evidence="9">
    <name type="scientific">Chromera velia CCMP2878</name>
    <dbReference type="NCBI Taxonomy" id="1169474"/>
    <lineage>
        <taxon>Eukaryota</taxon>
        <taxon>Sar</taxon>
        <taxon>Alveolata</taxon>
        <taxon>Colpodellida</taxon>
        <taxon>Chromeraceae</taxon>
        <taxon>Chromera</taxon>
    </lineage>
</organism>
<evidence type="ECO:0000256" key="4">
    <source>
        <dbReference type="ARBA" id="ARBA00022786"/>
    </source>
</evidence>
<protein>
    <recommendedName>
        <fullName evidence="2">ubiquitinyl hydrolase 1</fullName>
        <ecNumber evidence="2">3.4.19.12</ecNumber>
    </recommendedName>
</protein>
<sequence length="267" mass="30349">MPRCGRGRRATSILSKLVKGLSTLRLQYALWCSVVLLQLDQDHRFSRRDFERLSLEITQIDGASHKNFLGLGNYDANVIQRALQRSGYRLEWFDKRRPLSELELDLPAPSNKRDGQKATETAKTKGEEDAPVRPCVGLLVNVEYPRPALLRWMGFEGSHWYTLRRVDRRKDKVEDSPGKERVEDTGERDGDVSLKDHGVWMNFDSRFPSPVVIGSSPADVFAFLNKELQAKVESKELRNFTLIRVLPDLPSPQSESARSSADAIVVN</sequence>
<dbReference type="AlphaFoldDB" id="A0A0G4GZL2"/>
<proteinExistence type="predicted"/>
<feature type="region of interest" description="Disordered" evidence="7">
    <location>
        <begin position="171"/>
        <end position="190"/>
    </location>
</feature>
<keyword evidence="5" id="KW-0378">Hydrolase</keyword>
<dbReference type="GO" id="GO:0004843">
    <property type="term" value="F:cysteine-type deubiquitinase activity"/>
    <property type="evidence" value="ECO:0007669"/>
    <property type="project" value="UniProtKB-EC"/>
</dbReference>
<dbReference type="SMART" id="SM01246">
    <property type="entry name" value="Josephin"/>
    <property type="match status" value="1"/>
</dbReference>
<dbReference type="GO" id="GO:0016579">
    <property type="term" value="P:protein deubiquitination"/>
    <property type="evidence" value="ECO:0007669"/>
    <property type="project" value="InterPro"/>
</dbReference>
<feature type="compositionally biased region" description="Basic and acidic residues" evidence="7">
    <location>
        <begin position="111"/>
        <end position="128"/>
    </location>
</feature>
<dbReference type="Pfam" id="PF02099">
    <property type="entry name" value="Josephin"/>
    <property type="match status" value="1"/>
</dbReference>
<evidence type="ECO:0000256" key="3">
    <source>
        <dbReference type="ARBA" id="ARBA00022670"/>
    </source>
</evidence>
<dbReference type="InterPro" id="IPR006155">
    <property type="entry name" value="Josephin"/>
</dbReference>
<dbReference type="Gene3D" id="3.90.70.40">
    <property type="match status" value="1"/>
</dbReference>
<evidence type="ECO:0000256" key="2">
    <source>
        <dbReference type="ARBA" id="ARBA00012759"/>
    </source>
</evidence>
<comment type="catalytic activity">
    <reaction evidence="1">
        <text>Thiol-dependent hydrolysis of ester, thioester, amide, peptide and isopeptide bonds formed by the C-terminal Gly of ubiquitin (a 76-residue protein attached to proteins as an intracellular targeting signal).</text>
        <dbReference type="EC" id="3.4.19.12"/>
    </reaction>
</comment>
<comment type="caution">
    <text evidence="6">Lacks conserved residue(s) required for the propagation of feature annotation.</text>
</comment>
<keyword evidence="3" id="KW-0645">Protease</keyword>
<dbReference type="GO" id="GO:0006508">
    <property type="term" value="P:proteolysis"/>
    <property type="evidence" value="ECO:0007669"/>
    <property type="project" value="UniProtKB-KW"/>
</dbReference>
<dbReference type="PANTHER" id="PTHR13291:SF0">
    <property type="entry name" value="JOSEPHIN-LIKE PROTEIN"/>
    <property type="match status" value="1"/>
</dbReference>
<dbReference type="VEuPathDB" id="CryptoDB:Cvel_24049"/>
<keyword evidence="4" id="KW-0833">Ubl conjugation pathway</keyword>
<evidence type="ECO:0000259" key="8">
    <source>
        <dbReference type="PROSITE" id="PS50957"/>
    </source>
</evidence>
<evidence type="ECO:0000256" key="7">
    <source>
        <dbReference type="SAM" id="MobiDB-lite"/>
    </source>
</evidence>
<feature type="region of interest" description="Disordered" evidence="7">
    <location>
        <begin position="104"/>
        <end position="128"/>
    </location>
</feature>
<reference evidence="9" key="1">
    <citation type="submission" date="2014-11" db="EMBL/GenBank/DDBJ databases">
        <authorList>
            <person name="Otto D Thomas"/>
            <person name="Naeem Raeece"/>
        </authorList>
    </citation>
    <scope>NUCLEOTIDE SEQUENCE</scope>
</reference>
<evidence type="ECO:0000256" key="1">
    <source>
        <dbReference type="ARBA" id="ARBA00000707"/>
    </source>
</evidence>
<feature type="domain" description="Josephin" evidence="8">
    <location>
        <begin position="18"/>
        <end position="260"/>
    </location>
</feature>
<dbReference type="PANTHER" id="PTHR13291">
    <property type="entry name" value="JOSEPHIN 1, 2"/>
    <property type="match status" value="1"/>
</dbReference>
<dbReference type="PROSITE" id="PS50957">
    <property type="entry name" value="JOSEPHIN"/>
    <property type="match status" value="1"/>
</dbReference>